<dbReference type="SMART" id="SM00267">
    <property type="entry name" value="GGDEF"/>
    <property type="match status" value="1"/>
</dbReference>
<dbReference type="InterPro" id="IPR043128">
    <property type="entry name" value="Rev_trsase/Diguanyl_cyclase"/>
</dbReference>
<keyword evidence="3" id="KW-0175">Coiled coil</keyword>
<comment type="catalytic activity">
    <reaction evidence="2">
        <text>2 GTP = 3',3'-c-di-GMP + 2 diphosphate</text>
        <dbReference type="Rhea" id="RHEA:24898"/>
        <dbReference type="ChEBI" id="CHEBI:33019"/>
        <dbReference type="ChEBI" id="CHEBI:37565"/>
        <dbReference type="ChEBI" id="CHEBI:58805"/>
        <dbReference type="EC" id="2.7.7.65"/>
    </reaction>
</comment>
<evidence type="ECO:0000313" key="5">
    <source>
        <dbReference type="EMBL" id="PIE62185.1"/>
    </source>
</evidence>
<sequence length="350" mass="39836">MLKSLYPDSLEASGRYLRIVLKEISELKLPYTPITYSVWYDYASGRNPELQKEIQTTRQKKKLIDYQKVLEWFRSYVLDRPLLITREQTLKAESLLNEMTSRLTEAGNRMGRQGEELKAHLEQLKSASTEPDIKNICRDILFKTQRIIDGNSELKNNVHKTISELDSLTLELKSLREAAKTDMLTGLLNRRGFEDAIAKPMKQAQKENEPLTLIIADLDQFKRINDTYGHLTGDNVLKLLSKLLRKHIKGKDVAARFGGEEFIMALPETKKDGGFILAEQIRTSLEKMRWQTKSEGKDLGTITISLGVAQFIAGENLDALIARADKALYVAKKNGRNRTATHDGKKVVFP</sequence>
<organism evidence="5 6">
    <name type="scientific">Desulfobacter postgatei</name>
    <dbReference type="NCBI Taxonomy" id="2293"/>
    <lineage>
        <taxon>Bacteria</taxon>
        <taxon>Pseudomonadati</taxon>
        <taxon>Thermodesulfobacteriota</taxon>
        <taxon>Desulfobacteria</taxon>
        <taxon>Desulfobacterales</taxon>
        <taxon>Desulfobacteraceae</taxon>
        <taxon>Desulfobacter</taxon>
    </lineage>
</organism>
<dbReference type="InterPro" id="IPR000160">
    <property type="entry name" value="GGDEF_dom"/>
</dbReference>
<feature type="domain" description="GGDEF" evidence="4">
    <location>
        <begin position="209"/>
        <end position="344"/>
    </location>
</feature>
<dbReference type="Pfam" id="PF00990">
    <property type="entry name" value="GGDEF"/>
    <property type="match status" value="1"/>
</dbReference>
<protein>
    <recommendedName>
        <fullName evidence="1">diguanylate cyclase</fullName>
        <ecNumber evidence="1">2.7.7.65</ecNumber>
    </recommendedName>
</protein>
<evidence type="ECO:0000313" key="6">
    <source>
        <dbReference type="Proteomes" id="UP000231203"/>
    </source>
</evidence>
<comment type="caution">
    <text evidence="5">The sequence shown here is derived from an EMBL/GenBank/DDBJ whole genome shotgun (WGS) entry which is preliminary data.</text>
</comment>
<name>A0A2G6MQ87_9BACT</name>
<dbReference type="PANTHER" id="PTHR45138:SF9">
    <property type="entry name" value="DIGUANYLATE CYCLASE DGCM-RELATED"/>
    <property type="match status" value="1"/>
</dbReference>
<reference evidence="5 6" key="1">
    <citation type="submission" date="2017-10" db="EMBL/GenBank/DDBJ databases">
        <title>Novel microbial diversity and functional potential in the marine mammal oral microbiome.</title>
        <authorList>
            <person name="Dudek N.K."/>
            <person name="Sun C.L."/>
            <person name="Burstein D."/>
            <person name="Kantor R.S."/>
            <person name="Aliaga Goltsman D.S."/>
            <person name="Bik E.M."/>
            <person name="Thomas B.C."/>
            <person name="Banfield J.F."/>
            <person name="Relman D.A."/>
        </authorList>
    </citation>
    <scope>NUCLEOTIDE SEQUENCE [LARGE SCALE GENOMIC DNA]</scope>
    <source>
        <strain evidence="5">DOLJORAL78_47_202</strain>
    </source>
</reference>
<dbReference type="GO" id="GO:0052621">
    <property type="term" value="F:diguanylate cyclase activity"/>
    <property type="evidence" value="ECO:0007669"/>
    <property type="project" value="UniProtKB-EC"/>
</dbReference>
<dbReference type="SUPFAM" id="SSF55073">
    <property type="entry name" value="Nucleotide cyclase"/>
    <property type="match status" value="1"/>
</dbReference>
<proteinExistence type="predicted"/>
<evidence type="ECO:0000256" key="3">
    <source>
        <dbReference type="SAM" id="Coils"/>
    </source>
</evidence>
<dbReference type="EMBL" id="PDTI01000059">
    <property type="protein sequence ID" value="PIE62185.1"/>
    <property type="molecule type" value="Genomic_DNA"/>
</dbReference>
<dbReference type="EC" id="2.7.7.65" evidence="1"/>
<dbReference type="Gene3D" id="3.30.70.270">
    <property type="match status" value="1"/>
</dbReference>
<dbReference type="FunFam" id="3.30.70.270:FF:000001">
    <property type="entry name" value="Diguanylate cyclase domain protein"/>
    <property type="match status" value="1"/>
</dbReference>
<dbReference type="CDD" id="cd01949">
    <property type="entry name" value="GGDEF"/>
    <property type="match status" value="1"/>
</dbReference>
<dbReference type="NCBIfam" id="TIGR00254">
    <property type="entry name" value="GGDEF"/>
    <property type="match status" value="1"/>
</dbReference>
<dbReference type="InterPro" id="IPR029787">
    <property type="entry name" value="Nucleotide_cyclase"/>
</dbReference>
<dbReference type="PROSITE" id="PS50887">
    <property type="entry name" value="GGDEF"/>
    <property type="match status" value="1"/>
</dbReference>
<evidence type="ECO:0000259" key="4">
    <source>
        <dbReference type="PROSITE" id="PS50887"/>
    </source>
</evidence>
<dbReference type="AlphaFoldDB" id="A0A2G6MQ87"/>
<dbReference type="Proteomes" id="UP000231203">
    <property type="component" value="Unassembled WGS sequence"/>
</dbReference>
<dbReference type="InterPro" id="IPR050469">
    <property type="entry name" value="Diguanylate_Cyclase"/>
</dbReference>
<accession>A0A2G6MQ87</accession>
<evidence type="ECO:0000256" key="1">
    <source>
        <dbReference type="ARBA" id="ARBA00012528"/>
    </source>
</evidence>
<dbReference type="PANTHER" id="PTHR45138">
    <property type="entry name" value="REGULATORY COMPONENTS OF SENSORY TRANSDUCTION SYSTEM"/>
    <property type="match status" value="1"/>
</dbReference>
<evidence type="ECO:0000256" key="2">
    <source>
        <dbReference type="ARBA" id="ARBA00034247"/>
    </source>
</evidence>
<feature type="coiled-coil region" evidence="3">
    <location>
        <begin position="151"/>
        <end position="178"/>
    </location>
</feature>
<gene>
    <name evidence="5" type="ORF">CSA25_06415</name>
</gene>